<comment type="caution">
    <text evidence="12">The sequence shown here is derived from an EMBL/GenBank/DDBJ whole genome shotgun (WGS) entry which is preliminary data.</text>
</comment>
<dbReference type="EMBL" id="QRBB01000001">
    <property type="protein sequence ID" value="RDS78611.1"/>
    <property type="molecule type" value="Genomic_DNA"/>
</dbReference>
<protein>
    <submittedName>
        <fullName evidence="12">Mechanosensitive ion channel protein</fullName>
    </submittedName>
</protein>
<dbReference type="Pfam" id="PF21088">
    <property type="entry name" value="MS_channel_1st"/>
    <property type="match status" value="1"/>
</dbReference>
<dbReference type="InterPro" id="IPR049278">
    <property type="entry name" value="MS_channel_C"/>
</dbReference>
<name>A0A395LP37_9SPHN</name>
<dbReference type="GO" id="GO:0005886">
    <property type="term" value="C:plasma membrane"/>
    <property type="evidence" value="ECO:0007669"/>
    <property type="project" value="UniProtKB-SubCell"/>
</dbReference>
<evidence type="ECO:0000256" key="8">
    <source>
        <dbReference type="SAM" id="Phobius"/>
    </source>
</evidence>
<keyword evidence="6 8" id="KW-0472">Membrane</keyword>
<feature type="compositionally biased region" description="Basic and acidic residues" evidence="7">
    <location>
        <begin position="356"/>
        <end position="365"/>
    </location>
</feature>
<evidence type="ECO:0000256" key="2">
    <source>
        <dbReference type="ARBA" id="ARBA00008017"/>
    </source>
</evidence>
<keyword evidence="5 8" id="KW-1133">Transmembrane helix</keyword>
<dbReference type="SUPFAM" id="SSF50182">
    <property type="entry name" value="Sm-like ribonucleoproteins"/>
    <property type="match status" value="1"/>
</dbReference>
<reference evidence="12 13" key="1">
    <citation type="submission" date="2018-07" db="EMBL/GenBank/DDBJ databases">
        <title>Erythrobacter nanhaiensis sp. nov., a novel member of the genus Erythrobacter isolated from the South China Sea.</title>
        <authorList>
            <person name="Chen X."/>
            <person name="Liu J."/>
        </authorList>
    </citation>
    <scope>NUCLEOTIDE SEQUENCE [LARGE SCALE GENOMIC DNA]</scope>
    <source>
        <strain evidence="12 13">S-5</strain>
    </source>
</reference>
<evidence type="ECO:0000259" key="10">
    <source>
        <dbReference type="Pfam" id="PF21082"/>
    </source>
</evidence>
<dbReference type="InterPro" id="IPR052702">
    <property type="entry name" value="MscS-like_channel"/>
</dbReference>
<evidence type="ECO:0000313" key="13">
    <source>
        <dbReference type="Proteomes" id="UP000254101"/>
    </source>
</evidence>
<dbReference type="InterPro" id="IPR023408">
    <property type="entry name" value="MscS_beta-dom_sf"/>
</dbReference>
<feature type="region of interest" description="Disordered" evidence="7">
    <location>
        <begin position="1"/>
        <end position="34"/>
    </location>
</feature>
<evidence type="ECO:0000256" key="7">
    <source>
        <dbReference type="SAM" id="MobiDB-lite"/>
    </source>
</evidence>
<feature type="domain" description="Mechanosensitive ion channel transmembrane helices 2/3" evidence="11">
    <location>
        <begin position="117"/>
        <end position="158"/>
    </location>
</feature>
<dbReference type="Gene3D" id="3.30.70.100">
    <property type="match status" value="1"/>
</dbReference>
<evidence type="ECO:0000259" key="11">
    <source>
        <dbReference type="Pfam" id="PF21088"/>
    </source>
</evidence>
<dbReference type="Proteomes" id="UP000254101">
    <property type="component" value="Unassembled WGS sequence"/>
</dbReference>
<evidence type="ECO:0000256" key="1">
    <source>
        <dbReference type="ARBA" id="ARBA00004651"/>
    </source>
</evidence>
<feature type="domain" description="Mechanosensitive ion channel MscS C-terminal" evidence="10">
    <location>
        <begin position="240"/>
        <end position="322"/>
    </location>
</feature>
<dbReference type="InterPro" id="IPR006685">
    <property type="entry name" value="MscS_channel_2nd"/>
</dbReference>
<feature type="transmembrane region" description="Helical" evidence="8">
    <location>
        <begin position="77"/>
        <end position="97"/>
    </location>
</feature>
<feature type="transmembrane region" description="Helical" evidence="8">
    <location>
        <begin position="118"/>
        <end position="137"/>
    </location>
</feature>
<dbReference type="InterPro" id="IPR049142">
    <property type="entry name" value="MS_channel_1st"/>
</dbReference>
<feature type="region of interest" description="Disordered" evidence="7">
    <location>
        <begin position="345"/>
        <end position="365"/>
    </location>
</feature>
<evidence type="ECO:0000256" key="5">
    <source>
        <dbReference type="ARBA" id="ARBA00022989"/>
    </source>
</evidence>
<proteinExistence type="inferred from homology"/>
<gene>
    <name evidence="12" type="ORF">DL238_08290</name>
</gene>
<evidence type="ECO:0000256" key="4">
    <source>
        <dbReference type="ARBA" id="ARBA00022692"/>
    </source>
</evidence>
<dbReference type="OrthoDB" id="9799209at2"/>
<accession>A0A395LP37</accession>
<comment type="subcellular location">
    <subcellularLocation>
        <location evidence="1">Cell membrane</location>
        <topology evidence="1">Multi-pass membrane protein</topology>
    </subcellularLocation>
</comment>
<dbReference type="SUPFAM" id="SSF82689">
    <property type="entry name" value="Mechanosensitive channel protein MscS (YggB), C-terminal domain"/>
    <property type="match status" value="1"/>
</dbReference>
<evidence type="ECO:0000256" key="6">
    <source>
        <dbReference type="ARBA" id="ARBA00023136"/>
    </source>
</evidence>
<dbReference type="PANTHER" id="PTHR30347">
    <property type="entry name" value="POTASSIUM CHANNEL RELATED"/>
    <property type="match status" value="1"/>
</dbReference>
<dbReference type="InterPro" id="IPR010920">
    <property type="entry name" value="LSM_dom_sf"/>
</dbReference>
<keyword evidence="3" id="KW-1003">Cell membrane</keyword>
<feature type="compositionally biased region" description="Low complexity" evidence="7">
    <location>
        <begin position="13"/>
        <end position="34"/>
    </location>
</feature>
<evidence type="ECO:0000313" key="12">
    <source>
        <dbReference type="EMBL" id="RDS78611.1"/>
    </source>
</evidence>
<dbReference type="GO" id="GO:0008381">
    <property type="term" value="F:mechanosensitive monoatomic ion channel activity"/>
    <property type="evidence" value="ECO:0007669"/>
    <property type="project" value="UniProtKB-ARBA"/>
</dbReference>
<dbReference type="InterPro" id="IPR011066">
    <property type="entry name" value="MscS_channel_C_sf"/>
</dbReference>
<sequence>MQAGEQVILQPVPSDGSSPATAAAPTPEASPTDSVKAADELREAVGEQSQTVGSVLDQMDSMAINIGSTHISVLDGVVFLAVVAGVFAFAFFGSRLAHAALARATRLDQTRRLLAEKIVTIVVWGMAFFIGIDLLGIDLTALAVFSGAFGLAIGFGLQKTFGNLIAGIILLMDKSIKPGDVIAIADQAGVSTFGQIRKIGIRAVSITTRDQKEYLIPNENLMINQVENWSYSSRNVRMQVPVGISYHADIDQAEELMLEAALSCGRVLKSPPPTVWLDGYGDSSVNFIIHVWITDPEAGTGNVKSEVLKKLWHLFQEHEVEIPFPQRDINLRSAEGLDQLIAALEQKRSGTKAKPSAKEKPAAKE</sequence>
<evidence type="ECO:0000259" key="9">
    <source>
        <dbReference type="Pfam" id="PF00924"/>
    </source>
</evidence>
<dbReference type="Gene3D" id="1.10.287.1260">
    <property type="match status" value="1"/>
</dbReference>
<dbReference type="PANTHER" id="PTHR30347:SF1">
    <property type="entry name" value="MECHANOSENSITIVE CHANNEL MSCK"/>
    <property type="match status" value="1"/>
</dbReference>
<dbReference type="AlphaFoldDB" id="A0A395LP37"/>
<keyword evidence="4 8" id="KW-0812">Transmembrane</keyword>
<dbReference type="Gene3D" id="2.30.30.60">
    <property type="match status" value="1"/>
</dbReference>
<evidence type="ECO:0000256" key="3">
    <source>
        <dbReference type="ARBA" id="ARBA00022475"/>
    </source>
</evidence>
<dbReference type="Pfam" id="PF21082">
    <property type="entry name" value="MS_channel_3rd"/>
    <property type="match status" value="1"/>
</dbReference>
<feature type="transmembrane region" description="Helical" evidence="8">
    <location>
        <begin position="143"/>
        <end position="171"/>
    </location>
</feature>
<dbReference type="InterPro" id="IPR011014">
    <property type="entry name" value="MscS_channel_TM-2"/>
</dbReference>
<comment type="similarity">
    <text evidence="2">Belongs to the MscS (TC 1.A.23) family.</text>
</comment>
<keyword evidence="13" id="KW-1185">Reference proteome</keyword>
<organism evidence="12 13">
    <name type="scientific">Alteriqipengyuania lutimaris</name>
    <dbReference type="NCBI Taxonomy" id="1538146"/>
    <lineage>
        <taxon>Bacteria</taxon>
        <taxon>Pseudomonadati</taxon>
        <taxon>Pseudomonadota</taxon>
        <taxon>Alphaproteobacteria</taxon>
        <taxon>Sphingomonadales</taxon>
        <taxon>Erythrobacteraceae</taxon>
        <taxon>Alteriqipengyuania</taxon>
    </lineage>
</organism>
<dbReference type="SUPFAM" id="SSF82861">
    <property type="entry name" value="Mechanosensitive channel protein MscS (YggB), transmembrane region"/>
    <property type="match status" value="1"/>
</dbReference>
<feature type="domain" description="Mechanosensitive ion channel MscS" evidence="9">
    <location>
        <begin position="160"/>
        <end position="230"/>
    </location>
</feature>
<dbReference type="Pfam" id="PF00924">
    <property type="entry name" value="MS_channel_2nd"/>
    <property type="match status" value="1"/>
</dbReference>